<keyword evidence="2 7" id="KW-0378">Hydrolase</keyword>
<feature type="transmembrane region" description="Helical" evidence="6">
    <location>
        <begin position="20"/>
        <end position="41"/>
    </location>
</feature>
<proteinExistence type="inferred from homology"/>
<dbReference type="Proteomes" id="UP001381693">
    <property type="component" value="Unassembled WGS sequence"/>
</dbReference>
<dbReference type="Gene3D" id="3.30.420.150">
    <property type="entry name" value="Exopolyphosphatase. Domain 2"/>
    <property type="match status" value="1"/>
</dbReference>
<comment type="similarity">
    <text evidence="1">Belongs to the GDA1/CD39 NTPase family.</text>
</comment>
<feature type="binding site" evidence="5">
    <location>
        <begin position="224"/>
        <end position="228"/>
    </location>
    <ligand>
        <name>ATP</name>
        <dbReference type="ChEBI" id="CHEBI:30616"/>
    </ligand>
</feature>
<evidence type="ECO:0000313" key="8">
    <source>
        <dbReference type="Proteomes" id="UP001381693"/>
    </source>
</evidence>
<reference evidence="7 8" key="1">
    <citation type="submission" date="2023-11" db="EMBL/GenBank/DDBJ databases">
        <title>Halocaridina rubra genome assembly.</title>
        <authorList>
            <person name="Smith C."/>
        </authorList>
    </citation>
    <scope>NUCLEOTIDE SEQUENCE [LARGE SCALE GENOMIC DNA]</scope>
    <source>
        <strain evidence="7">EP-1</strain>
        <tissue evidence="7">Whole</tissue>
    </source>
</reference>
<feature type="active site" description="Proton acceptor" evidence="4">
    <location>
        <position position="194"/>
    </location>
</feature>
<evidence type="ECO:0000256" key="6">
    <source>
        <dbReference type="SAM" id="Phobius"/>
    </source>
</evidence>
<keyword evidence="5" id="KW-0067">ATP-binding</keyword>
<dbReference type="PANTHER" id="PTHR11782:SF127">
    <property type="entry name" value="NTPASE, ISOFORM F"/>
    <property type="match status" value="1"/>
</dbReference>
<dbReference type="PANTHER" id="PTHR11782">
    <property type="entry name" value="ADENOSINE/GUANOSINE DIPHOSPHATASE"/>
    <property type="match status" value="1"/>
</dbReference>
<evidence type="ECO:0000313" key="7">
    <source>
        <dbReference type="EMBL" id="KAK7085353.1"/>
    </source>
</evidence>
<dbReference type="InterPro" id="IPR000407">
    <property type="entry name" value="GDA1_CD39_NTPase"/>
</dbReference>
<accession>A0AAN8XPK0</accession>
<dbReference type="EC" id="3.6.1.6" evidence="3"/>
<organism evidence="7 8">
    <name type="scientific">Halocaridina rubra</name>
    <name type="common">Hawaiian red shrimp</name>
    <dbReference type="NCBI Taxonomy" id="373956"/>
    <lineage>
        <taxon>Eukaryota</taxon>
        <taxon>Metazoa</taxon>
        <taxon>Ecdysozoa</taxon>
        <taxon>Arthropoda</taxon>
        <taxon>Crustacea</taxon>
        <taxon>Multicrustacea</taxon>
        <taxon>Malacostraca</taxon>
        <taxon>Eumalacostraca</taxon>
        <taxon>Eucarida</taxon>
        <taxon>Decapoda</taxon>
        <taxon>Pleocyemata</taxon>
        <taxon>Caridea</taxon>
        <taxon>Atyoidea</taxon>
        <taxon>Atyidae</taxon>
        <taxon>Halocaridina</taxon>
    </lineage>
</organism>
<dbReference type="FunFam" id="3.30.420.40:FF:000052">
    <property type="entry name" value="Ectonucleoside triphosphate diphosphohydrolase 5"/>
    <property type="match status" value="1"/>
</dbReference>
<keyword evidence="6" id="KW-1133">Transmembrane helix</keyword>
<keyword evidence="6" id="KW-0472">Membrane</keyword>
<evidence type="ECO:0000256" key="3">
    <source>
        <dbReference type="ARBA" id="ARBA00038863"/>
    </source>
</evidence>
<dbReference type="Gene3D" id="3.30.420.40">
    <property type="match status" value="1"/>
</dbReference>
<dbReference type="AlphaFoldDB" id="A0AAN8XPK0"/>
<dbReference type="Pfam" id="PF01150">
    <property type="entry name" value="GDA1_CD39"/>
    <property type="match status" value="1"/>
</dbReference>
<keyword evidence="6" id="KW-0812">Transmembrane</keyword>
<keyword evidence="5" id="KW-0547">Nucleotide-binding</keyword>
<evidence type="ECO:0000256" key="2">
    <source>
        <dbReference type="ARBA" id="ARBA00022801"/>
    </source>
</evidence>
<name>A0AAN8XPK0_HALRR</name>
<evidence type="ECO:0000256" key="4">
    <source>
        <dbReference type="PIRSR" id="PIRSR600407-1"/>
    </source>
</evidence>
<dbReference type="EMBL" id="JAXCGZ010001130">
    <property type="protein sequence ID" value="KAK7085353.1"/>
    <property type="molecule type" value="Genomic_DNA"/>
</dbReference>
<keyword evidence="8" id="KW-1185">Reference proteome</keyword>
<evidence type="ECO:0000256" key="1">
    <source>
        <dbReference type="ARBA" id="ARBA00009283"/>
    </source>
</evidence>
<evidence type="ECO:0000256" key="5">
    <source>
        <dbReference type="PIRSR" id="PIRSR600407-2"/>
    </source>
</evidence>
<comment type="caution">
    <text evidence="7">The sequence shown here is derived from an EMBL/GenBank/DDBJ whole genome shotgun (WGS) entry which is preliminary data.</text>
</comment>
<dbReference type="CDD" id="cd24046">
    <property type="entry name" value="ASKHA_NBD_NTPDase5-like"/>
    <property type="match status" value="1"/>
</dbReference>
<sequence>MGVAAKNVRKPGTVQTSFRLVKLFFYAVVFSLTSLIILVTLNNTWPLKSLGHNTNSLDRVSVALGVQERAYAVIIDAGSTGSRVLAFTFFKSLTDNSLKLNDELWHEVKPGLSSYADNPEEGAKSLLPLLDLAKGKIPQKNWGSTPLVLKATAGLRLLSEEKADALLDEVRKVLGNSGFRTTENSVGIMDGRDEGIFSWFTVNYLMDRISGDAKDTLVALDLGGGSTQITFVPAEVDTLKTTPEEYLTSISLLHKELKLYTHSYLGLGLMAAREAVLLKHKAGDNIIHSPCINPIISTQWHYGGNDYIVKGPQDVKYQEIRGQAGRLSENRPIADHASCLKTCVEVIKDKVHSPLELRSRDVIAFSYFFDRATERGLIDPFKGGTITVQEFLQAAIQTCSIPNAEQPMACLDLTYIGAFLTTGYGLKGDNTVKLYKKIDGYEISWGLGLAYHVINNGI</sequence>
<gene>
    <name evidence="7" type="primary">ENTPD5</name>
    <name evidence="7" type="ORF">SK128_010144</name>
</gene>
<dbReference type="GO" id="GO:0005524">
    <property type="term" value="F:ATP binding"/>
    <property type="evidence" value="ECO:0007669"/>
    <property type="project" value="UniProtKB-KW"/>
</dbReference>
<protein>
    <recommendedName>
        <fullName evidence="3">nucleoside diphosphate phosphatase</fullName>
        <ecNumber evidence="3">3.6.1.6</ecNumber>
    </recommendedName>
</protein>
<dbReference type="GO" id="GO:0017110">
    <property type="term" value="F:nucleoside diphosphate phosphatase activity"/>
    <property type="evidence" value="ECO:0007669"/>
    <property type="project" value="UniProtKB-EC"/>
</dbReference>